<name>A0A820QVM8_9BILA</name>
<keyword evidence="3" id="KW-1003">Cell membrane</keyword>
<feature type="transmembrane region" description="Helical" evidence="10">
    <location>
        <begin position="112"/>
        <end position="132"/>
    </location>
</feature>
<keyword evidence="9" id="KW-0807">Transducer</keyword>
<evidence type="ECO:0000256" key="5">
    <source>
        <dbReference type="ARBA" id="ARBA00022989"/>
    </source>
</evidence>
<dbReference type="Gene3D" id="1.20.1070.10">
    <property type="entry name" value="Rhodopsin 7-helix transmembrane proteins"/>
    <property type="match status" value="1"/>
</dbReference>
<dbReference type="PROSITE" id="PS50261">
    <property type="entry name" value="G_PROTEIN_RECEP_F2_4"/>
    <property type="match status" value="1"/>
</dbReference>
<proteinExistence type="inferred from homology"/>
<gene>
    <name evidence="13" type="ORF">TSG867_LOCUS15052</name>
</gene>
<dbReference type="GO" id="GO:0007166">
    <property type="term" value="P:cell surface receptor signaling pathway"/>
    <property type="evidence" value="ECO:0007669"/>
    <property type="project" value="InterPro"/>
</dbReference>
<dbReference type="PANTHER" id="PTHR45620">
    <property type="entry name" value="PDF RECEPTOR-LIKE PROTEIN-RELATED"/>
    <property type="match status" value="1"/>
</dbReference>
<evidence type="ECO:0000256" key="1">
    <source>
        <dbReference type="ARBA" id="ARBA00004651"/>
    </source>
</evidence>
<feature type="domain" description="G-protein coupled receptors family 2 profile 2" evidence="12">
    <location>
        <begin position="107"/>
        <end position="410"/>
    </location>
</feature>
<feature type="transmembrane region" description="Helical" evidence="10">
    <location>
        <begin position="382"/>
        <end position="409"/>
    </location>
</feature>
<evidence type="ECO:0000259" key="11">
    <source>
        <dbReference type="PROSITE" id="PS50227"/>
    </source>
</evidence>
<dbReference type="Pfam" id="PF02793">
    <property type="entry name" value="HRM"/>
    <property type="match status" value="1"/>
</dbReference>
<dbReference type="GO" id="GO:0007188">
    <property type="term" value="P:adenylate cyclase-modulating G protein-coupled receptor signaling pathway"/>
    <property type="evidence" value="ECO:0007669"/>
    <property type="project" value="TreeGrafter"/>
</dbReference>
<sequence>MYSSANQTLLLNSSLDDDELYCSALFDNLCWPKTRANQSITISCSSLASQGVDSSKFVTRHCLSNGKWSNVSYQSCVYPDVWDLMMTFYIPRNVQQRKSYTTILQAVRIIELVGLSVSFISVLLSLIIFFTLKSLCCSRTKIHINLLLAIFIQIIARIVNYGIQMKQSNSPSQTEPMQCGVDESVRGREISSIFQSMCPLIVIFLQFSITSMFMWMLCEGIHLNNVLTVSVFKNHVKTCYFYILGWIVPLCITLSWSIIMFFKERDRKCWTNYNYLKYYWIIDGPRYAVMIINFIFLLNIIRVLLVKIKEGSHKQIRDETNRSHTHGTLSHLIFCLHRKHRRGSMNTNFVKKAVRAAIFLLPLLGITHMLETFVSPDHQSIALFALYCSVTYFLVTFQGFFCSLLYCFLNTEVRDTVSRRLETTQFWTQWKRWLGLGSKDRYRDGTINNEDRTRLELLIPQPNLRPSIAFEMDDRRLKSDVDTTQ</sequence>
<dbReference type="Proteomes" id="UP000663862">
    <property type="component" value="Unassembled WGS sequence"/>
</dbReference>
<keyword evidence="7 10" id="KW-0472">Membrane</keyword>
<dbReference type="GO" id="GO:0008528">
    <property type="term" value="F:G protein-coupled peptide receptor activity"/>
    <property type="evidence" value="ECO:0007669"/>
    <property type="project" value="TreeGrafter"/>
</dbReference>
<dbReference type="PRINTS" id="PR00249">
    <property type="entry name" value="GPCRSECRETIN"/>
</dbReference>
<dbReference type="InterPro" id="IPR050332">
    <property type="entry name" value="GPCR_2"/>
</dbReference>
<evidence type="ECO:0000256" key="4">
    <source>
        <dbReference type="ARBA" id="ARBA00022692"/>
    </source>
</evidence>
<keyword evidence="4 10" id="KW-0812">Transmembrane</keyword>
<comment type="caution">
    <text evidence="13">The sequence shown here is derived from an EMBL/GenBank/DDBJ whole genome shotgun (WGS) entry which is preliminary data.</text>
</comment>
<comment type="subcellular location">
    <subcellularLocation>
        <location evidence="1">Cell membrane</location>
        <topology evidence="1">Multi-pass membrane protein</topology>
    </subcellularLocation>
</comment>
<reference evidence="13" key="1">
    <citation type="submission" date="2021-02" db="EMBL/GenBank/DDBJ databases">
        <authorList>
            <person name="Nowell W R."/>
        </authorList>
    </citation>
    <scope>NUCLEOTIDE SEQUENCE</scope>
</reference>
<dbReference type="InterPro" id="IPR017981">
    <property type="entry name" value="GPCR_2-like_7TM"/>
</dbReference>
<evidence type="ECO:0000256" key="8">
    <source>
        <dbReference type="ARBA" id="ARBA00023170"/>
    </source>
</evidence>
<evidence type="ECO:0000313" key="14">
    <source>
        <dbReference type="Proteomes" id="UP000663862"/>
    </source>
</evidence>
<dbReference type="SMART" id="SM00008">
    <property type="entry name" value="HormR"/>
    <property type="match status" value="1"/>
</dbReference>
<keyword evidence="5 10" id="KW-1133">Transmembrane helix</keyword>
<dbReference type="InterPro" id="IPR001879">
    <property type="entry name" value="GPCR_2_extracellular_dom"/>
</dbReference>
<evidence type="ECO:0000259" key="12">
    <source>
        <dbReference type="PROSITE" id="PS50261"/>
    </source>
</evidence>
<dbReference type="PROSITE" id="PS50227">
    <property type="entry name" value="G_PROTEIN_RECEP_F2_3"/>
    <property type="match status" value="1"/>
</dbReference>
<comment type="similarity">
    <text evidence="2">Belongs to the G-protein coupled receptor 2 family.</text>
</comment>
<dbReference type="AlphaFoldDB" id="A0A820QVM8"/>
<evidence type="ECO:0000313" key="13">
    <source>
        <dbReference type="EMBL" id="CAF4427440.1"/>
    </source>
</evidence>
<evidence type="ECO:0000256" key="2">
    <source>
        <dbReference type="ARBA" id="ARBA00005314"/>
    </source>
</evidence>
<accession>A0A820QVM8</accession>
<dbReference type="PANTHER" id="PTHR45620:SF17">
    <property type="entry name" value="PDF RECEPTOR"/>
    <property type="match status" value="1"/>
</dbReference>
<keyword evidence="6" id="KW-0297">G-protein coupled receptor</keyword>
<organism evidence="13 14">
    <name type="scientific">Rotaria socialis</name>
    <dbReference type="NCBI Taxonomy" id="392032"/>
    <lineage>
        <taxon>Eukaryota</taxon>
        <taxon>Metazoa</taxon>
        <taxon>Spiralia</taxon>
        <taxon>Gnathifera</taxon>
        <taxon>Rotifera</taxon>
        <taxon>Eurotatoria</taxon>
        <taxon>Bdelloidea</taxon>
        <taxon>Philodinida</taxon>
        <taxon>Philodinidae</taxon>
        <taxon>Rotaria</taxon>
    </lineage>
</organism>
<dbReference type="Gene3D" id="4.10.1240.10">
    <property type="entry name" value="GPCR, family 2, extracellular hormone receptor domain"/>
    <property type="match status" value="1"/>
</dbReference>
<dbReference type="InterPro" id="IPR000832">
    <property type="entry name" value="GPCR_2_secretin-like"/>
</dbReference>
<evidence type="ECO:0000256" key="9">
    <source>
        <dbReference type="ARBA" id="ARBA00023224"/>
    </source>
</evidence>
<protein>
    <submittedName>
        <fullName evidence="13">Uncharacterized protein</fullName>
    </submittedName>
</protein>
<dbReference type="GO" id="GO:0005886">
    <property type="term" value="C:plasma membrane"/>
    <property type="evidence" value="ECO:0007669"/>
    <property type="project" value="UniProtKB-SubCell"/>
</dbReference>
<feature type="transmembrane region" description="Helical" evidence="10">
    <location>
        <begin position="349"/>
        <end position="370"/>
    </location>
</feature>
<dbReference type="Pfam" id="PF00002">
    <property type="entry name" value="7tm_2"/>
    <property type="match status" value="1"/>
</dbReference>
<keyword evidence="8" id="KW-0675">Receptor</keyword>
<feature type="domain" description="G-protein coupled receptors family 2 profile 1" evidence="11">
    <location>
        <begin position="4"/>
        <end position="80"/>
    </location>
</feature>
<evidence type="ECO:0000256" key="3">
    <source>
        <dbReference type="ARBA" id="ARBA00022475"/>
    </source>
</evidence>
<dbReference type="InterPro" id="IPR036445">
    <property type="entry name" value="GPCR_2_extracell_dom_sf"/>
</dbReference>
<dbReference type="EMBL" id="CAJOBQ010000864">
    <property type="protein sequence ID" value="CAF4427440.1"/>
    <property type="molecule type" value="Genomic_DNA"/>
</dbReference>
<dbReference type="SUPFAM" id="SSF111418">
    <property type="entry name" value="Hormone receptor domain"/>
    <property type="match status" value="1"/>
</dbReference>
<feature type="transmembrane region" description="Helical" evidence="10">
    <location>
        <begin position="144"/>
        <end position="163"/>
    </location>
</feature>
<evidence type="ECO:0000256" key="6">
    <source>
        <dbReference type="ARBA" id="ARBA00023040"/>
    </source>
</evidence>
<evidence type="ECO:0000256" key="10">
    <source>
        <dbReference type="SAM" id="Phobius"/>
    </source>
</evidence>
<evidence type="ECO:0000256" key="7">
    <source>
        <dbReference type="ARBA" id="ARBA00023136"/>
    </source>
</evidence>
<feature type="transmembrane region" description="Helical" evidence="10">
    <location>
        <begin position="287"/>
        <end position="305"/>
    </location>
</feature>
<feature type="transmembrane region" description="Helical" evidence="10">
    <location>
        <begin position="239"/>
        <end position="262"/>
    </location>
</feature>